<dbReference type="GO" id="GO:0055085">
    <property type="term" value="P:transmembrane transport"/>
    <property type="evidence" value="ECO:0007669"/>
    <property type="project" value="InterPro"/>
</dbReference>
<dbReference type="PANTHER" id="PTHR43163">
    <property type="entry name" value="DIPEPTIDE TRANSPORT SYSTEM PERMEASE PROTEIN DPPB-RELATED"/>
    <property type="match status" value="1"/>
</dbReference>
<dbReference type="PANTHER" id="PTHR43163:SF6">
    <property type="entry name" value="DIPEPTIDE TRANSPORT SYSTEM PERMEASE PROTEIN DPPB-RELATED"/>
    <property type="match status" value="1"/>
</dbReference>
<gene>
    <name evidence="9" type="ORF">KG104_13870</name>
</gene>
<dbReference type="GO" id="GO:0005886">
    <property type="term" value="C:plasma membrane"/>
    <property type="evidence" value="ECO:0007669"/>
    <property type="project" value="UniProtKB-SubCell"/>
</dbReference>
<keyword evidence="6 7" id="KW-0472">Membrane</keyword>
<evidence type="ECO:0000256" key="3">
    <source>
        <dbReference type="ARBA" id="ARBA00022475"/>
    </source>
</evidence>
<evidence type="ECO:0000256" key="7">
    <source>
        <dbReference type="RuleBase" id="RU363032"/>
    </source>
</evidence>
<keyword evidence="10" id="KW-1185">Reference proteome</keyword>
<feature type="transmembrane region" description="Helical" evidence="7">
    <location>
        <begin position="249"/>
        <end position="270"/>
    </location>
</feature>
<comment type="similarity">
    <text evidence="7">Belongs to the binding-protein-dependent transport system permease family.</text>
</comment>
<evidence type="ECO:0000256" key="1">
    <source>
        <dbReference type="ARBA" id="ARBA00004651"/>
    </source>
</evidence>
<feature type="transmembrane region" description="Helical" evidence="7">
    <location>
        <begin position="191"/>
        <end position="212"/>
    </location>
</feature>
<dbReference type="SUPFAM" id="SSF161098">
    <property type="entry name" value="MetI-like"/>
    <property type="match status" value="1"/>
</dbReference>
<evidence type="ECO:0000256" key="2">
    <source>
        <dbReference type="ARBA" id="ARBA00022448"/>
    </source>
</evidence>
<dbReference type="Gene3D" id="1.10.3720.10">
    <property type="entry name" value="MetI-like"/>
    <property type="match status" value="1"/>
</dbReference>
<keyword evidence="5 7" id="KW-1133">Transmembrane helix</keyword>
<dbReference type="RefSeq" id="WP_104052649.1">
    <property type="nucleotide sequence ID" value="NZ_CP076456.1"/>
</dbReference>
<dbReference type="Pfam" id="PF00528">
    <property type="entry name" value="BPD_transp_1"/>
    <property type="match status" value="1"/>
</dbReference>
<proteinExistence type="inferred from homology"/>
<feature type="transmembrane region" description="Helical" evidence="7">
    <location>
        <begin position="294"/>
        <end position="321"/>
    </location>
</feature>
<dbReference type="EMBL" id="CP076456">
    <property type="protein sequence ID" value="QWQ35548.1"/>
    <property type="molecule type" value="Genomic_DNA"/>
</dbReference>
<name>A0A975S4V3_9MICC</name>
<dbReference type="InterPro" id="IPR000515">
    <property type="entry name" value="MetI-like"/>
</dbReference>
<keyword evidence="3" id="KW-1003">Cell membrane</keyword>
<reference evidence="9" key="1">
    <citation type="submission" date="2021-06" db="EMBL/GenBank/DDBJ databases">
        <title>Novel species in genus Arthrobacter.</title>
        <authorList>
            <person name="Zhang G."/>
        </authorList>
    </citation>
    <scope>NUCLEOTIDE SEQUENCE</scope>
    <source>
        <strain evidence="9">Zg-ZUI122</strain>
    </source>
</reference>
<keyword evidence="4 7" id="KW-0812">Transmembrane</keyword>
<evidence type="ECO:0000259" key="8">
    <source>
        <dbReference type="PROSITE" id="PS50928"/>
    </source>
</evidence>
<evidence type="ECO:0000313" key="10">
    <source>
        <dbReference type="Proteomes" id="UP000680588"/>
    </source>
</evidence>
<evidence type="ECO:0000313" key="9">
    <source>
        <dbReference type="EMBL" id="QWQ35548.1"/>
    </source>
</evidence>
<organism evidence="9 10">
    <name type="scientific">Arthrobacter sunyaminii</name>
    <dbReference type="NCBI Taxonomy" id="2816859"/>
    <lineage>
        <taxon>Bacteria</taxon>
        <taxon>Bacillati</taxon>
        <taxon>Actinomycetota</taxon>
        <taxon>Actinomycetes</taxon>
        <taxon>Micrococcales</taxon>
        <taxon>Micrococcaceae</taxon>
        <taxon>Arthrobacter</taxon>
    </lineage>
</organism>
<feature type="transmembrane region" description="Helical" evidence="7">
    <location>
        <begin position="9"/>
        <end position="29"/>
    </location>
</feature>
<dbReference type="InterPro" id="IPR035906">
    <property type="entry name" value="MetI-like_sf"/>
</dbReference>
<feature type="domain" description="ABC transmembrane type-1" evidence="8">
    <location>
        <begin position="102"/>
        <end position="314"/>
    </location>
</feature>
<sequence length="329" mass="35599">MRYLLRKILFYIVAFCAAITINFALPRLLPGNPVDVMLAKLAQRGQVAPETREAIEAMLGTTDDASLLSQFGDYLVNIFRGDLGVSVTFFPTPVVTVIGQALPWTILLVGIATVISFVIAQLLGMLAGWKRGGWLDSLIPTSTVLQAVPYFWLALILSYVFAVTLGFFPISGGYDYRTVSAGWSWEFLASAVKYGTLPALTIVISSLGAGLVGMRNMMVSTMAEDYVVTAEAKGLRPRRIMTMYAGRNAILPSVAGFGIALGAVVGGSILTEQVFSYPGIGQTLLQSVQNNDYALMQGVFLIITTSVLLTNFFVDVVYGLIDPRTRHQG</sequence>
<evidence type="ECO:0000256" key="6">
    <source>
        <dbReference type="ARBA" id="ARBA00023136"/>
    </source>
</evidence>
<evidence type="ECO:0000256" key="5">
    <source>
        <dbReference type="ARBA" id="ARBA00022989"/>
    </source>
</evidence>
<comment type="subcellular location">
    <subcellularLocation>
        <location evidence="1 7">Cell membrane</location>
        <topology evidence="1 7">Multi-pass membrane protein</topology>
    </subcellularLocation>
</comment>
<feature type="transmembrane region" description="Helical" evidence="7">
    <location>
        <begin position="150"/>
        <end position="171"/>
    </location>
</feature>
<dbReference type="CDD" id="cd06261">
    <property type="entry name" value="TM_PBP2"/>
    <property type="match status" value="1"/>
</dbReference>
<dbReference type="KEGG" id="asun:KG104_13870"/>
<evidence type="ECO:0000256" key="4">
    <source>
        <dbReference type="ARBA" id="ARBA00022692"/>
    </source>
</evidence>
<keyword evidence="2 7" id="KW-0813">Transport</keyword>
<protein>
    <submittedName>
        <fullName evidence="9">ABC transporter permease</fullName>
    </submittedName>
</protein>
<dbReference type="Proteomes" id="UP000680588">
    <property type="component" value="Chromosome"/>
</dbReference>
<dbReference type="AlphaFoldDB" id="A0A975S4V3"/>
<dbReference type="PROSITE" id="PS50928">
    <property type="entry name" value="ABC_TM1"/>
    <property type="match status" value="1"/>
</dbReference>
<accession>A0A975S4V3</accession>
<feature type="transmembrane region" description="Helical" evidence="7">
    <location>
        <begin position="101"/>
        <end position="129"/>
    </location>
</feature>